<sequence>MRYAHGSSACVRVSTRIVASAGLLFGLLSTPLWGDVGSINPPQQDYVLWYRNYDSPAIYALVALALEKTPEYGEFRILRSRELSKGRALRELERGDHRMVDIANVATSAERERFLTPVPVPVDGGLLGFRVCVVTPESLPLFRNIHSLSDLRKSGIRIGQGTHWPDTPILRENDIPVITHSRYEILFGMLRKNRFDCFARGVSEVINDLAIENDPELTIEPNLVLAYPMPSYLFVGPNDLSTAHRLQLGMERAIRDGSFGVFLQRHYGSSVSALNLDKRTMIVLNNPFLSGESNNVGRQTLNNLRWRLELLSR</sequence>
<dbReference type="Proteomes" id="UP000184497">
    <property type="component" value="Unassembled WGS sequence"/>
</dbReference>
<reference evidence="2" key="1">
    <citation type="submission" date="2016-11" db="EMBL/GenBank/DDBJ databases">
        <authorList>
            <person name="Varghese N."/>
            <person name="Submissions S."/>
        </authorList>
    </citation>
    <scope>NUCLEOTIDE SEQUENCE [LARGE SCALE GENOMIC DNA]</scope>
    <source>
        <strain evidence="2">CGMCC 1.10835</strain>
    </source>
</reference>
<dbReference type="STRING" id="564117.SAMN05216369_2804"/>
<accession>A0A1M6UFS4</accession>
<evidence type="ECO:0008006" key="3">
    <source>
        <dbReference type="Google" id="ProtNLM"/>
    </source>
</evidence>
<name>A0A1M6UFS4_9GAMM</name>
<protein>
    <recommendedName>
        <fullName evidence="3">ABC-type amino acid transport substrate-binding protein</fullName>
    </recommendedName>
</protein>
<evidence type="ECO:0000313" key="2">
    <source>
        <dbReference type="Proteomes" id="UP000184497"/>
    </source>
</evidence>
<proteinExistence type="predicted"/>
<dbReference type="SUPFAM" id="SSF53850">
    <property type="entry name" value="Periplasmic binding protein-like II"/>
    <property type="match status" value="1"/>
</dbReference>
<dbReference type="EMBL" id="FRAQ01000002">
    <property type="protein sequence ID" value="SHK68064.1"/>
    <property type="molecule type" value="Genomic_DNA"/>
</dbReference>
<keyword evidence="2" id="KW-1185">Reference proteome</keyword>
<evidence type="ECO:0000313" key="1">
    <source>
        <dbReference type="EMBL" id="SHK68064.1"/>
    </source>
</evidence>
<gene>
    <name evidence="1" type="ORF">SAMN05216369_2804</name>
</gene>
<dbReference type="AlphaFoldDB" id="A0A1M6UFS4"/>
<organism evidence="1 2">
    <name type="scientific">Marinobacter antarcticus</name>
    <dbReference type="NCBI Taxonomy" id="564117"/>
    <lineage>
        <taxon>Bacteria</taxon>
        <taxon>Pseudomonadati</taxon>
        <taxon>Pseudomonadota</taxon>
        <taxon>Gammaproteobacteria</taxon>
        <taxon>Pseudomonadales</taxon>
        <taxon>Marinobacteraceae</taxon>
        <taxon>Marinobacter</taxon>
    </lineage>
</organism>